<keyword evidence="3 5" id="KW-1133">Transmembrane helix</keyword>
<feature type="domain" description="Methylamine utilisation protein MauE" evidence="6">
    <location>
        <begin position="1"/>
        <end position="133"/>
    </location>
</feature>
<evidence type="ECO:0000259" key="6">
    <source>
        <dbReference type="Pfam" id="PF07291"/>
    </source>
</evidence>
<evidence type="ECO:0000256" key="5">
    <source>
        <dbReference type="SAM" id="Phobius"/>
    </source>
</evidence>
<feature type="transmembrane region" description="Helical" evidence="5">
    <location>
        <begin position="76"/>
        <end position="97"/>
    </location>
</feature>
<feature type="transmembrane region" description="Helical" evidence="5">
    <location>
        <begin position="48"/>
        <end position="69"/>
    </location>
</feature>
<dbReference type="InterPro" id="IPR009908">
    <property type="entry name" value="Methylamine_util_MauE"/>
</dbReference>
<evidence type="ECO:0000256" key="3">
    <source>
        <dbReference type="ARBA" id="ARBA00022989"/>
    </source>
</evidence>
<organism evidence="7 8">
    <name type="scientific">Mangrovibacterium diazotrophicum</name>
    <dbReference type="NCBI Taxonomy" id="1261403"/>
    <lineage>
        <taxon>Bacteria</taxon>
        <taxon>Pseudomonadati</taxon>
        <taxon>Bacteroidota</taxon>
        <taxon>Bacteroidia</taxon>
        <taxon>Marinilabiliales</taxon>
        <taxon>Prolixibacteraceae</taxon>
        <taxon>Mangrovibacterium</taxon>
    </lineage>
</organism>
<reference evidence="7 8" key="1">
    <citation type="submission" date="2018-09" db="EMBL/GenBank/DDBJ databases">
        <title>Genomic Encyclopedia of Archaeal and Bacterial Type Strains, Phase II (KMG-II): from individual species to whole genera.</title>
        <authorList>
            <person name="Goeker M."/>
        </authorList>
    </citation>
    <scope>NUCLEOTIDE SEQUENCE [LARGE SCALE GENOMIC DNA]</scope>
    <source>
        <strain evidence="7 8">DSM 27148</strain>
    </source>
</reference>
<evidence type="ECO:0000256" key="4">
    <source>
        <dbReference type="ARBA" id="ARBA00023136"/>
    </source>
</evidence>
<dbReference type="RefSeq" id="WP_120274581.1">
    <property type="nucleotide sequence ID" value="NZ_RAPN01000002.1"/>
</dbReference>
<name>A0A419VZ39_9BACT</name>
<proteinExistence type="predicted"/>
<feature type="transmembrane region" description="Helical" evidence="5">
    <location>
        <begin position="117"/>
        <end position="135"/>
    </location>
</feature>
<keyword evidence="4 5" id="KW-0472">Membrane</keyword>
<gene>
    <name evidence="7" type="ORF">BC643_3568</name>
</gene>
<dbReference type="AlphaFoldDB" id="A0A419VZ39"/>
<accession>A0A419VZ39</accession>
<dbReference type="GO" id="GO:0016020">
    <property type="term" value="C:membrane"/>
    <property type="evidence" value="ECO:0007669"/>
    <property type="project" value="UniProtKB-SubCell"/>
</dbReference>
<sequence length="382" mass="43820">MKYIWHLSRVLLGLVFIFSGFVKGIDPLGSAYKFTDYFHAWNMEALVGLALPLGILLSVAEFVIGIALVTNVLNKFFSWFALLFMSFFTVVTLIVAINNPVTDCGCFGDALKLSNWGTFYKNIFFLALAIITVVFGKRYRPTKFPLIATIMAGATVFVFVYLIDYSYKHLPIIDFRPYKIGTNIPEGMNMPADAAQDEYANVFVYENLKTGKEKEFTEANYPWQDTLNWKFVSMETELIKKGYEPPIHNFTIETPDGEDIKDFFLYDEAYTFMLISKNLDEADWSALERIKELTAYAEEHSMHFIGLTASELDRASEVAEEKELPIEFFNTDEITLKTMVRANPGLILLKKGTILDKWHFNNIPSVEEFERELTYFGQRGIE</sequence>
<comment type="caution">
    <text evidence="7">The sequence shown here is derived from an EMBL/GenBank/DDBJ whole genome shotgun (WGS) entry which is preliminary data.</text>
</comment>
<evidence type="ECO:0000256" key="1">
    <source>
        <dbReference type="ARBA" id="ARBA00004141"/>
    </source>
</evidence>
<protein>
    <submittedName>
        <fullName evidence="7">Putative membrane protein YphA (DoxX/SURF4 family)</fullName>
    </submittedName>
</protein>
<keyword evidence="2 5" id="KW-0812">Transmembrane</keyword>
<dbReference type="Proteomes" id="UP000283387">
    <property type="component" value="Unassembled WGS sequence"/>
</dbReference>
<evidence type="ECO:0000313" key="7">
    <source>
        <dbReference type="EMBL" id="RKD88419.1"/>
    </source>
</evidence>
<dbReference type="EMBL" id="RAPN01000002">
    <property type="protein sequence ID" value="RKD88419.1"/>
    <property type="molecule type" value="Genomic_DNA"/>
</dbReference>
<dbReference type="Pfam" id="PF07291">
    <property type="entry name" value="MauE"/>
    <property type="match status" value="1"/>
</dbReference>
<dbReference type="OrthoDB" id="9809429at2"/>
<comment type="subcellular location">
    <subcellularLocation>
        <location evidence="1">Membrane</location>
        <topology evidence="1">Multi-pass membrane protein</topology>
    </subcellularLocation>
</comment>
<feature type="transmembrane region" description="Helical" evidence="5">
    <location>
        <begin position="144"/>
        <end position="163"/>
    </location>
</feature>
<dbReference type="GO" id="GO:0030416">
    <property type="term" value="P:methylamine metabolic process"/>
    <property type="evidence" value="ECO:0007669"/>
    <property type="project" value="InterPro"/>
</dbReference>
<evidence type="ECO:0000256" key="2">
    <source>
        <dbReference type="ARBA" id="ARBA00022692"/>
    </source>
</evidence>
<keyword evidence="8" id="KW-1185">Reference proteome</keyword>
<evidence type="ECO:0000313" key="8">
    <source>
        <dbReference type="Proteomes" id="UP000283387"/>
    </source>
</evidence>
<dbReference type="NCBIfam" id="NF045576">
    <property type="entry name" value="BT_3928_fam"/>
    <property type="match status" value="1"/>
</dbReference>